<dbReference type="Pfam" id="PF13157">
    <property type="entry name" value="Enas"/>
    <property type="match status" value="1"/>
</dbReference>
<dbReference type="AlphaFoldDB" id="A0A9W5YC76"/>
<accession>A0A9W5YC76</accession>
<reference evidence="2" key="1">
    <citation type="submission" date="2022-06" db="EMBL/GenBank/DDBJ databases">
        <title>Vallitalea longa sp. nov., an anaerobic bacterium isolated from marine sediment.</title>
        <authorList>
            <person name="Hirano S."/>
            <person name="Terahara T."/>
            <person name="Mori K."/>
            <person name="Hamada M."/>
            <person name="Matsumoto R."/>
            <person name="Kobayashi T."/>
        </authorList>
    </citation>
    <scope>NUCLEOTIDE SEQUENCE</scope>
    <source>
        <strain evidence="2">SH18-1</strain>
    </source>
</reference>
<dbReference type="Proteomes" id="UP001144256">
    <property type="component" value="Unassembled WGS sequence"/>
</dbReference>
<dbReference type="InterPro" id="IPR025055">
    <property type="entry name" value="Ena_core"/>
</dbReference>
<keyword evidence="3" id="KW-1185">Reference proteome</keyword>
<sequence length="149" mass="17411">MYRTCTKTRCTKCYCREDDCKKEPDCYITDVISNKFELRRKCFSTIWEGIGIKAAVTIKIENQSDCLLRLRFKGKECVIVKVLPHEEKSITIQNVNSIAAQCLCRSDEEFCFGCYEIAVHYISDLKRKGEKCTICDEDYTKWYSISCVY</sequence>
<dbReference type="RefSeq" id="WP_281817300.1">
    <property type="nucleotide sequence ID" value="NZ_BRLB01000012.1"/>
</dbReference>
<gene>
    <name evidence="2" type="ORF">SH1V18_32870</name>
</gene>
<dbReference type="EMBL" id="BRLB01000012">
    <property type="protein sequence ID" value="GKX30807.1"/>
    <property type="molecule type" value="Genomic_DNA"/>
</dbReference>
<proteinExistence type="predicted"/>
<feature type="domain" description="Endospore appendages core" evidence="1">
    <location>
        <begin position="20"/>
        <end position="121"/>
    </location>
</feature>
<comment type="caution">
    <text evidence="2">The sequence shown here is derived from an EMBL/GenBank/DDBJ whole genome shotgun (WGS) entry which is preliminary data.</text>
</comment>
<evidence type="ECO:0000313" key="3">
    <source>
        <dbReference type="Proteomes" id="UP001144256"/>
    </source>
</evidence>
<protein>
    <recommendedName>
        <fullName evidence="1">Endospore appendages core domain-containing protein</fullName>
    </recommendedName>
</protein>
<evidence type="ECO:0000313" key="2">
    <source>
        <dbReference type="EMBL" id="GKX30807.1"/>
    </source>
</evidence>
<organism evidence="2 3">
    <name type="scientific">Vallitalea longa</name>
    <dbReference type="NCBI Taxonomy" id="2936439"/>
    <lineage>
        <taxon>Bacteria</taxon>
        <taxon>Bacillati</taxon>
        <taxon>Bacillota</taxon>
        <taxon>Clostridia</taxon>
        <taxon>Lachnospirales</taxon>
        <taxon>Vallitaleaceae</taxon>
        <taxon>Vallitalea</taxon>
    </lineage>
</organism>
<evidence type="ECO:0000259" key="1">
    <source>
        <dbReference type="Pfam" id="PF13157"/>
    </source>
</evidence>
<name>A0A9W5YC76_9FIRM</name>